<dbReference type="Proteomes" id="UP000469890">
    <property type="component" value="Unassembled WGS sequence"/>
</dbReference>
<dbReference type="EMBL" id="JAAECE010000003">
    <property type="protein sequence ID" value="KAF1802893.1"/>
    <property type="molecule type" value="Genomic_DNA"/>
</dbReference>
<dbReference type="AlphaFoldDB" id="A0A8H4F3Y2"/>
<sequence length="66" mass="7506">MRVTVAAKKPLDLSVVEYAKKVPTSKYYKDKVKSVLCCAVYLREYQKQNSNAKQVPAMLIARLAEK</sequence>
<name>A0A8H4F3Y2_MUCCL</name>
<comment type="caution">
    <text evidence="1">The sequence shown here is derived from an EMBL/GenBank/DDBJ whole genome shotgun (WGS) entry which is preliminary data.</text>
</comment>
<evidence type="ECO:0000313" key="2">
    <source>
        <dbReference type="Proteomes" id="UP000469890"/>
    </source>
</evidence>
<protein>
    <submittedName>
        <fullName evidence="1">Uncharacterized protein</fullName>
    </submittedName>
</protein>
<gene>
    <name evidence="1" type="ORF">FB192DRAFT_1365444</name>
</gene>
<proteinExistence type="predicted"/>
<accession>A0A8H4F3Y2</accession>
<organism evidence="1 2">
    <name type="scientific">Mucor circinelloides f. lusitanicus</name>
    <name type="common">Mucor racemosus var. lusitanicus</name>
    <dbReference type="NCBI Taxonomy" id="29924"/>
    <lineage>
        <taxon>Eukaryota</taxon>
        <taxon>Fungi</taxon>
        <taxon>Fungi incertae sedis</taxon>
        <taxon>Mucoromycota</taxon>
        <taxon>Mucoromycotina</taxon>
        <taxon>Mucoromycetes</taxon>
        <taxon>Mucorales</taxon>
        <taxon>Mucorineae</taxon>
        <taxon>Mucoraceae</taxon>
        <taxon>Mucor</taxon>
    </lineage>
</organism>
<reference evidence="1 2" key="1">
    <citation type="submission" date="2019-09" db="EMBL/GenBank/DDBJ databases">
        <authorList>
            <consortium name="DOE Joint Genome Institute"/>
            <person name="Mondo S.J."/>
            <person name="Navarro-Mendoza M.I."/>
            <person name="Perez-Arques C."/>
            <person name="Panchal S."/>
            <person name="Nicolas F.E."/>
            <person name="Ganguly P."/>
            <person name="Pangilinan J."/>
            <person name="Grigoriev I."/>
            <person name="Heitman J."/>
            <person name="Sanya K."/>
            <person name="Garre V."/>
        </authorList>
    </citation>
    <scope>NUCLEOTIDE SEQUENCE [LARGE SCALE GENOMIC DNA]</scope>
    <source>
        <strain evidence="1 2">MU402</strain>
    </source>
</reference>
<evidence type="ECO:0000313" key="1">
    <source>
        <dbReference type="EMBL" id="KAF1802893.1"/>
    </source>
</evidence>